<keyword evidence="11" id="KW-1185">Reference proteome</keyword>
<keyword evidence="4" id="KW-0175">Coiled coil</keyword>
<evidence type="ECO:0000313" key="11">
    <source>
        <dbReference type="Proteomes" id="UP000324222"/>
    </source>
</evidence>
<gene>
    <name evidence="10" type="primary">KIF3A_0</name>
    <name evidence="10" type="ORF">E2C01_081540</name>
</gene>
<dbReference type="InterPro" id="IPR027417">
    <property type="entry name" value="P-loop_NTPase"/>
</dbReference>
<sequence length="99" mass="10816">MQAGVSLSPPISPTDDVFGPEMQNEDVYQEVAMPIIESALTGFNGTIFVYGQTSSAKFRRITNVSLADLQHTTWAHHGYLLLAHGTQYKHIMNVPPAGT</sequence>
<proteinExistence type="inferred from homology"/>
<feature type="region of interest" description="Disordered" evidence="8">
    <location>
        <begin position="1"/>
        <end position="20"/>
    </location>
</feature>
<comment type="caution">
    <text evidence="10">The sequence shown here is derived from an EMBL/GenBank/DDBJ whole genome shotgun (WGS) entry which is preliminary data.</text>
</comment>
<dbReference type="GO" id="GO:0008017">
    <property type="term" value="F:microtubule binding"/>
    <property type="evidence" value="ECO:0007669"/>
    <property type="project" value="InterPro"/>
</dbReference>
<evidence type="ECO:0000256" key="5">
    <source>
        <dbReference type="ARBA" id="ARBA00023175"/>
    </source>
</evidence>
<evidence type="ECO:0000256" key="4">
    <source>
        <dbReference type="ARBA" id="ARBA00023054"/>
    </source>
</evidence>
<accession>A0A5B7J2L0</accession>
<organism evidence="10 11">
    <name type="scientific">Portunus trituberculatus</name>
    <name type="common">Swimming crab</name>
    <name type="synonym">Neptunus trituberculatus</name>
    <dbReference type="NCBI Taxonomy" id="210409"/>
    <lineage>
        <taxon>Eukaryota</taxon>
        <taxon>Metazoa</taxon>
        <taxon>Ecdysozoa</taxon>
        <taxon>Arthropoda</taxon>
        <taxon>Crustacea</taxon>
        <taxon>Multicrustacea</taxon>
        <taxon>Malacostraca</taxon>
        <taxon>Eumalacostraca</taxon>
        <taxon>Eucarida</taxon>
        <taxon>Decapoda</taxon>
        <taxon>Pleocyemata</taxon>
        <taxon>Brachyura</taxon>
        <taxon>Eubrachyura</taxon>
        <taxon>Portunoidea</taxon>
        <taxon>Portunidae</taxon>
        <taxon>Portuninae</taxon>
        <taxon>Portunus</taxon>
    </lineage>
</organism>
<feature type="domain" description="Kinesin motor" evidence="9">
    <location>
        <begin position="1"/>
        <end position="99"/>
    </location>
</feature>
<dbReference type="InterPro" id="IPR036961">
    <property type="entry name" value="Kinesin_motor_dom_sf"/>
</dbReference>
<dbReference type="GO" id="GO:0003777">
    <property type="term" value="F:microtubule motor activity"/>
    <property type="evidence" value="ECO:0007669"/>
    <property type="project" value="InterPro"/>
</dbReference>
<dbReference type="OrthoDB" id="6362760at2759"/>
<keyword evidence="6" id="KW-0963">Cytoplasm</keyword>
<keyword evidence="3" id="KW-0067">ATP-binding</keyword>
<evidence type="ECO:0000256" key="2">
    <source>
        <dbReference type="ARBA" id="ARBA00022741"/>
    </source>
</evidence>
<comment type="caution">
    <text evidence="7">Lacks conserved residue(s) required for the propagation of feature annotation.</text>
</comment>
<dbReference type="EMBL" id="VSRR010072270">
    <property type="protein sequence ID" value="MPC86704.1"/>
    <property type="molecule type" value="Genomic_DNA"/>
</dbReference>
<keyword evidence="5" id="KW-0505">Motor protein</keyword>
<keyword evidence="2" id="KW-0547">Nucleotide-binding</keyword>
<evidence type="ECO:0000256" key="1">
    <source>
        <dbReference type="ARBA" id="ARBA00004245"/>
    </source>
</evidence>
<dbReference type="InterPro" id="IPR027640">
    <property type="entry name" value="Kinesin-like_fam"/>
</dbReference>
<evidence type="ECO:0000256" key="6">
    <source>
        <dbReference type="ARBA" id="ARBA00023212"/>
    </source>
</evidence>
<dbReference type="Proteomes" id="UP000324222">
    <property type="component" value="Unassembled WGS sequence"/>
</dbReference>
<dbReference type="PROSITE" id="PS50067">
    <property type="entry name" value="KINESIN_MOTOR_2"/>
    <property type="match status" value="1"/>
</dbReference>
<dbReference type="InterPro" id="IPR001752">
    <property type="entry name" value="Kinesin_motor_dom"/>
</dbReference>
<dbReference type="GO" id="GO:0005524">
    <property type="term" value="F:ATP binding"/>
    <property type="evidence" value="ECO:0007669"/>
    <property type="project" value="UniProtKB-KW"/>
</dbReference>
<dbReference type="PANTHER" id="PTHR47968">
    <property type="entry name" value="CENTROMERE PROTEIN E"/>
    <property type="match status" value="1"/>
</dbReference>
<dbReference type="Pfam" id="PF00225">
    <property type="entry name" value="Kinesin"/>
    <property type="match status" value="1"/>
</dbReference>
<reference evidence="10 11" key="1">
    <citation type="submission" date="2019-05" db="EMBL/GenBank/DDBJ databases">
        <title>Another draft genome of Portunus trituberculatus and its Hox gene families provides insights of decapod evolution.</title>
        <authorList>
            <person name="Jeong J.-H."/>
            <person name="Song I."/>
            <person name="Kim S."/>
            <person name="Choi T."/>
            <person name="Kim D."/>
            <person name="Ryu S."/>
            <person name="Kim W."/>
        </authorList>
    </citation>
    <scope>NUCLEOTIDE SEQUENCE [LARGE SCALE GENOMIC DNA]</scope>
    <source>
        <tissue evidence="10">Muscle</tissue>
    </source>
</reference>
<dbReference type="SUPFAM" id="SSF52540">
    <property type="entry name" value="P-loop containing nucleoside triphosphate hydrolases"/>
    <property type="match status" value="1"/>
</dbReference>
<evidence type="ECO:0000256" key="3">
    <source>
        <dbReference type="ARBA" id="ARBA00022840"/>
    </source>
</evidence>
<evidence type="ECO:0000313" key="10">
    <source>
        <dbReference type="EMBL" id="MPC86704.1"/>
    </source>
</evidence>
<protein>
    <submittedName>
        <fullName evidence="10">Kinesin-like protein KIF3A</fullName>
    </submittedName>
</protein>
<evidence type="ECO:0000256" key="7">
    <source>
        <dbReference type="PROSITE-ProRule" id="PRU00283"/>
    </source>
</evidence>
<comment type="subcellular location">
    <subcellularLocation>
        <location evidence="1">Cytoplasm</location>
        <location evidence="1">Cytoskeleton</location>
    </subcellularLocation>
</comment>
<dbReference type="Gene3D" id="3.40.850.10">
    <property type="entry name" value="Kinesin motor domain"/>
    <property type="match status" value="1"/>
</dbReference>
<evidence type="ECO:0000256" key="8">
    <source>
        <dbReference type="SAM" id="MobiDB-lite"/>
    </source>
</evidence>
<name>A0A5B7J2L0_PORTR</name>
<dbReference type="GO" id="GO:0007018">
    <property type="term" value="P:microtubule-based movement"/>
    <property type="evidence" value="ECO:0007669"/>
    <property type="project" value="InterPro"/>
</dbReference>
<dbReference type="AlphaFoldDB" id="A0A5B7J2L0"/>
<keyword evidence="6" id="KW-0206">Cytoskeleton</keyword>
<comment type="similarity">
    <text evidence="7">Belongs to the TRAFAC class myosin-kinesin ATPase superfamily. Kinesin family.</text>
</comment>
<dbReference type="PANTHER" id="PTHR47968:SF75">
    <property type="entry name" value="CENTROMERE-ASSOCIATED PROTEIN E"/>
    <property type="match status" value="1"/>
</dbReference>
<evidence type="ECO:0000259" key="9">
    <source>
        <dbReference type="PROSITE" id="PS50067"/>
    </source>
</evidence>
<dbReference type="GO" id="GO:0015630">
    <property type="term" value="C:microtubule cytoskeleton"/>
    <property type="evidence" value="ECO:0007669"/>
    <property type="project" value="UniProtKB-ARBA"/>
</dbReference>